<dbReference type="Pfam" id="PF16951">
    <property type="entry name" value="MaAIMP_sms"/>
    <property type="match status" value="1"/>
</dbReference>
<dbReference type="EMBL" id="RXHJ01000003">
    <property type="protein sequence ID" value="RSZ65100.1"/>
    <property type="molecule type" value="Genomic_DNA"/>
</dbReference>
<dbReference type="NCBIfam" id="NF033493">
    <property type="entry name" value="MetS_like_NSS"/>
    <property type="match status" value="1"/>
</dbReference>
<evidence type="ECO:0000313" key="2">
    <source>
        <dbReference type="Proteomes" id="UP000274907"/>
    </source>
</evidence>
<name>A0A430I0H7_9CORY</name>
<dbReference type="AlphaFoldDB" id="A0A430I0H7"/>
<proteinExistence type="predicted"/>
<reference evidence="1 2" key="1">
    <citation type="submission" date="2018-12" db="EMBL/GenBank/DDBJ databases">
        <title>YIM 101343 draft genome.</title>
        <authorList>
            <person name="Chen X."/>
        </authorList>
    </citation>
    <scope>NUCLEOTIDE SEQUENCE [LARGE SCALE GENOMIC DNA]</scope>
    <source>
        <strain evidence="1 2">YIM 101343</strain>
    </source>
</reference>
<evidence type="ECO:0000313" key="1">
    <source>
        <dbReference type="EMBL" id="RSZ65100.1"/>
    </source>
</evidence>
<dbReference type="RefSeq" id="WP_126119818.1">
    <property type="nucleotide sequence ID" value="NZ_RXHJ01000003.1"/>
</dbReference>
<dbReference type="InterPro" id="IPR031596">
    <property type="entry name" value="MaAIMP_sms"/>
</dbReference>
<keyword evidence="2" id="KW-1185">Reference proteome</keyword>
<dbReference type="OrthoDB" id="6712920at2"/>
<protein>
    <submittedName>
        <fullName evidence="1">Methionine/alanine import family NSS transporter small subunit</fullName>
    </submittedName>
</protein>
<comment type="caution">
    <text evidence="1">The sequence shown here is derived from an EMBL/GenBank/DDBJ whole genome shotgun (WGS) entry which is preliminary data.</text>
</comment>
<accession>A0A430I0H7</accession>
<sequence length="41" mass="4557">MTPIAITVFVLSAGVLWGGLAWSIIRLRKYPDNLQDSPIDE</sequence>
<gene>
    <name evidence="1" type="ORF">EAH68_02840</name>
</gene>
<organism evidence="1 2">
    <name type="scientific">Corynebacterium hylobatis</name>
    <dbReference type="NCBI Taxonomy" id="1859290"/>
    <lineage>
        <taxon>Bacteria</taxon>
        <taxon>Bacillati</taxon>
        <taxon>Actinomycetota</taxon>
        <taxon>Actinomycetes</taxon>
        <taxon>Mycobacteriales</taxon>
        <taxon>Corynebacteriaceae</taxon>
        <taxon>Corynebacterium</taxon>
    </lineage>
</organism>
<dbReference type="Proteomes" id="UP000274907">
    <property type="component" value="Unassembled WGS sequence"/>
</dbReference>